<accession>A0A0C3BKV5</accession>
<dbReference type="AlphaFoldDB" id="A0A0C3BKV5"/>
<dbReference type="OrthoDB" id="2864796at2759"/>
<evidence type="ECO:0008006" key="3">
    <source>
        <dbReference type="Google" id="ProtNLM"/>
    </source>
</evidence>
<dbReference type="EMBL" id="KN831798">
    <property type="protein sequence ID" value="KIM37350.1"/>
    <property type="molecule type" value="Genomic_DNA"/>
</dbReference>
<reference evidence="1 2" key="1">
    <citation type="submission" date="2014-04" db="EMBL/GenBank/DDBJ databases">
        <authorList>
            <consortium name="DOE Joint Genome Institute"/>
            <person name="Kuo A."/>
            <person name="Gay G."/>
            <person name="Dore J."/>
            <person name="Kohler A."/>
            <person name="Nagy L.G."/>
            <person name="Floudas D."/>
            <person name="Copeland A."/>
            <person name="Barry K.W."/>
            <person name="Cichocki N."/>
            <person name="Veneault-Fourrey C."/>
            <person name="LaButti K."/>
            <person name="Lindquist E.A."/>
            <person name="Lipzen A."/>
            <person name="Lundell T."/>
            <person name="Morin E."/>
            <person name="Murat C."/>
            <person name="Sun H."/>
            <person name="Tunlid A."/>
            <person name="Henrissat B."/>
            <person name="Grigoriev I.V."/>
            <person name="Hibbett D.S."/>
            <person name="Martin F."/>
            <person name="Nordberg H.P."/>
            <person name="Cantor M.N."/>
            <person name="Hua S.X."/>
        </authorList>
    </citation>
    <scope>NUCLEOTIDE SEQUENCE [LARGE SCALE GENOMIC DNA]</scope>
    <source>
        <strain evidence="2">h7</strain>
    </source>
</reference>
<gene>
    <name evidence="1" type="ORF">M413DRAFT_31050</name>
</gene>
<reference evidence="2" key="2">
    <citation type="submission" date="2015-01" db="EMBL/GenBank/DDBJ databases">
        <title>Evolutionary Origins and Diversification of the Mycorrhizal Mutualists.</title>
        <authorList>
            <consortium name="DOE Joint Genome Institute"/>
            <consortium name="Mycorrhizal Genomics Consortium"/>
            <person name="Kohler A."/>
            <person name="Kuo A."/>
            <person name="Nagy L.G."/>
            <person name="Floudas D."/>
            <person name="Copeland A."/>
            <person name="Barry K.W."/>
            <person name="Cichocki N."/>
            <person name="Veneault-Fourrey C."/>
            <person name="LaButti K."/>
            <person name="Lindquist E.A."/>
            <person name="Lipzen A."/>
            <person name="Lundell T."/>
            <person name="Morin E."/>
            <person name="Murat C."/>
            <person name="Riley R."/>
            <person name="Ohm R."/>
            <person name="Sun H."/>
            <person name="Tunlid A."/>
            <person name="Henrissat B."/>
            <person name="Grigoriev I.V."/>
            <person name="Hibbett D.S."/>
            <person name="Martin F."/>
        </authorList>
    </citation>
    <scope>NUCLEOTIDE SEQUENCE [LARGE SCALE GENOMIC DNA]</scope>
    <source>
        <strain evidence="2">h7</strain>
    </source>
</reference>
<dbReference type="HOGENOM" id="CLU_018544_14_1_1"/>
<evidence type="ECO:0000313" key="2">
    <source>
        <dbReference type="Proteomes" id="UP000053424"/>
    </source>
</evidence>
<evidence type="ECO:0000313" key="1">
    <source>
        <dbReference type="EMBL" id="KIM37350.1"/>
    </source>
</evidence>
<dbReference type="Proteomes" id="UP000053424">
    <property type="component" value="Unassembled WGS sequence"/>
</dbReference>
<keyword evidence="2" id="KW-1185">Reference proteome</keyword>
<sequence>MAVPISCGRCGAVKSDDQPITCTVLEGGPCSPCKERIAIRHQIKQLEEEIMKLWAKHATFGTMMNAIHDPYIHKFPAEIASRILRLSLPALNDREHDPHATYWPRSVRKGWAAPLKLGSVCRMWRQLAWATPDLWTNLYIRIKRSTTRPTAETLPGLLREWLTRSGVLPLTIYFFPGYKLDVLDSSGEEASYEDSYEDSSGDDTNLRVLEISTVEVMRILNLHSGQWRNLHLKAPWGEIFRNFFSHSSVQPNQLASLELVAKAGQSPAPTQFTMDSDINLTHLKLLGFPLTSINIRWDTITHATFHRIAAVECLDFLQKASSLEFYCVRIDRTGDVALKYSIIHPRLRSLDLIADDPPYFLDAINLPSLEEWTRDMLLRPVAPMLSLLKRSNCCLKVINLKHLFPSSEDLNALLQAMPSLESMRLSSEWLCGGTRTVMDDILTRIFHSLPGSNISAENPISEPFLPHLRLIQCETDDFVCHAFSWSRIPELYRLGHRRSLRLKGFAAQSNISDRTALQLLQLTEEGMDLHIVDTNTGEDFLQNFRKRMCMRSV</sequence>
<name>A0A0C3BKV5_HEBCY</name>
<proteinExistence type="predicted"/>
<dbReference type="STRING" id="686832.A0A0C3BKV5"/>
<organism evidence="1 2">
    <name type="scientific">Hebeloma cylindrosporum</name>
    <dbReference type="NCBI Taxonomy" id="76867"/>
    <lineage>
        <taxon>Eukaryota</taxon>
        <taxon>Fungi</taxon>
        <taxon>Dikarya</taxon>
        <taxon>Basidiomycota</taxon>
        <taxon>Agaricomycotina</taxon>
        <taxon>Agaricomycetes</taxon>
        <taxon>Agaricomycetidae</taxon>
        <taxon>Agaricales</taxon>
        <taxon>Agaricineae</taxon>
        <taxon>Hymenogastraceae</taxon>
        <taxon>Hebeloma</taxon>
    </lineage>
</organism>
<protein>
    <recommendedName>
        <fullName evidence="3">F-box domain-containing protein</fullName>
    </recommendedName>
</protein>